<reference evidence="4 5" key="1">
    <citation type="journal article" date="2018" name="IMA Fungus">
        <title>IMA Genome-F 9: Draft genome sequence of Annulohypoxylon stygium, Aspergillus mulundensis, Berkeleyomyces basicola (syn. Thielaviopsis basicola), Ceratocystis smalleyi, two Cercospora beticola strains, Coleophoma cylindrospora, Fusarium fracticaudum, Phialophora cf. hyalina, and Morchella septimelata.</title>
        <authorList>
            <person name="Wingfield B.D."/>
            <person name="Bills G.F."/>
            <person name="Dong Y."/>
            <person name="Huang W."/>
            <person name="Nel W.J."/>
            <person name="Swalarsk-Parry B.S."/>
            <person name="Vaghefi N."/>
            <person name="Wilken P.M."/>
            <person name="An Z."/>
            <person name="de Beer Z.W."/>
            <person name="De Vos L."/>
            <person name="Chen L."/>
            <person name="Duong T.A."/>
            <person name="Gao Y."/>
            <person name="Hammerbacher A."/>
            <person name="Kikkert J.R."/>
            <person name="Li Y."/>
            <person name="Li H."/>
            <person name="Li K."/>
            <person name="Li Q."/>
            <person name="Liu X."/>
            <person name="Ma X."/>
            <person name="Naidoo K."/>
            <person name="Pethybridge S.J."/>
            <person name="Sun J."/>
            <person name="Steenkamp E.T."/>
            <person name="van der Nest M.A."/>
            <person name="van Wyk S."/>
            <person name="Wingfield M.J."/>
            <person name="Xiong C."/>
            <person name="Yue Q."/>
            <person name="Zhang X."/>
        </authorList>
    </citation>
    <scope>NUCLEOTIDE SEQUENCE [LARGE SCALE GENOMIC DNA]</scope>
    <source>
        <strain evidence="4 5">BP5796</strain>
    </source>
</reference>
<dbReference type="EMBL" id="PDLN01000003">
    <property type="protein sequence ID" value="RDW91572.1"/>
    <property type="molecule type" value="Genomic_DNA"/>
</dbReference>
<sequence length="371" mass="42276">MAFASTQTVTLPETVEGKKYEYYYYNGTYGHKREVLTGPSAHTTFQEIPIIEVSGIFSDSFETRKEVALKVADACENIGFLLIKGHGVDQAVIDETYEMSKWYFDHDLEWKEQCGIYKNEGLRGYEGIYGARLDESLRKGDKKESFLYSYDPLADPTKPELTADYRSKLFTNQWPADAPKFKEVLQNYQGQLLTLARALMRTFALGLGVEETYFDGIIKAPFNSIKIIKYPTQEPDNISEIGIGAHTDFETFTILSQDQVGGLEVLNKNGHYIPATPTPGTFVVNVGDFLQRISNERFISTVHRVRNVTGQQRYSIPFFFAFDLDAYVKVLENCVSEDRPAKYEPLNVAEYTANLRKLQYGRFQKMLSQDA</sequence>
<dbReference type="AlphaFoldDB" id="A0A3D8SZ34"/>
<evidence type="ECO:0000313" key="5">
    <source>
        <dbReference type="Proteomes" id="UP000256328"/>
    </source>
</evidence>
<protein>
    <recommendedName>
        <fullName evidence="3">Fe2OG dioxygenase domain-containing protein</fullName>
    </recommendedName>
</protein>
<comment type="caution">
    <text evidence="4">The sequence shown here is derived from an EMBL/GenBank/DDBJ whole genome shotgun (WGS) entry which is preliminary data.</text>
</comment>
<dbReference type="InterPro" id="IPR050231">
    <property type="entry name" value="Iron_ascorbate_oxido_reductase"/>
</dbReference>
<evidence type="ECO:0000259" key="3">
    <source>
        <dbReference type="PROSITE" id="PS51471"/>
    </source>
</evidence>
<dbReference type="Pfam" id="PF14226">
    <property type="entry name" value="DIOX_N"/>
    <property type="match status" value="1"/>
</dbReference>
<dbReference type="OrthoDB" id="288590at2759"/>
<proteinExistence type="inferred from homology"/>
<dbReference type="PRINTS" id="PR00682">
    <property type="entry name" value="IPNSYNTHASE"/>
</dbReference>
<evidence type="ECO:0000256" key="1">
    <source>
        <dbReference type="ARBA" id="ARBA00008056"/>
    </source>
</evidence>
<dbReference type="Gene3D" id="2.60.120.330">
    <property type="entry name" value="B-lactam Antibiotic, Isopenicillin N Synthase, Chain"/>
    <property type="match status" value="1"/>
</dbReference>
<dbReference type="SUPFAM" id="SSF51197">
    <property type="entry name" value="Clavaminate synthase-like"/>
    <property type="match status" value="1"/>
</dbReference>
<dbReference type="InterPro" id="IPR026992">
    <property type="entry name" value="DIOX_N"/>
</dbReference>
<keyword evidence="2" id="KW-0479">Metal-binding</keyword>
<dbReference type="Pfam" id="PF03171">
    <property type="entry name" value="2OG-FeII_Oxy"/>
    <property type="match status" value="1"/>
</dbReference>
<evidence type="ECO:0000313" key="4">
    <source>
        <dbReference type="EMBL" id="RDW91572.1"/>
    </source>
</evidence>
<comment type="similarity">
    <text evidence="1 2">Belongs to the iron/ascorbate-dependent oxidoreductase family.</text>
</comment>
<keyword evidence="2" id="KW-0408">Iron</keyword>
<dbReference type="GO" id="GO:0044283">
    <property type="term" value="P:small molecule biosynthetic process"/>
    <property type="evidence" value="ECO:0007669"/>
    <property type="project" value="UniProtKB-ARBA"/>
</dbReference>
<dbReference type="InterPro" id="IPR044861">
    <property type="entry name" value="IPNS-like_FE2OG_OXY"/>
</dbReference>
<dbReference type="PROSITE" id="PS51471">
    <property type="entry name" value="FE2OG_OXY"/>
    <property type="match status" value="1"/>
</dbReference>
<dbReference type="GO" id="GO:0016491">
    <property type="term" value="F:oxidoreductase activity"/>
    <property type="evidence" value="ECO:0007669"/>
    <property type="project" value="UniProtKB-KW"/>
</dbReference>
<dbReference type="Proteomes" id="UP000256328">
    <property type="component" value="Unassembled WGS sequence"/>
</dbReference>
<keyword evidence="5" id="KW-1185">Reference proteome</keyword>
<name>A0A3D8SZ34_9HELO</name>
<evidence type="ECO:0000256" key="2">
    <source>
        <dbReference type="RuleBase" id="RU003682"/>
    </source>
</evidence>
<gene>
    <name evidence="4" type="ORF">BP5796_02737</name>
</gene>
<organism evidence="4 5">
    <name type="scientific">Coleophoma crateriformis</name>
    <dbReference type="NCBI Taxonomy" id="565419"/>
    <lineage>
        <taxon>Eukaryota</taxon>
        <taxon>Fungi</taxon>
        <taxon>Dikarya</taxon>
        <taxon>Ascomycota</taxon>
        <taxon>Pezizomycotina</taxon>
        <taxon>Leotiomycetes</taxon>
        <taxon>Helotiales</taxon>
        <taxon>Dermateaceae</taxon>
        <taxon>Coleophoma</taxon>
    </lineage>
</organism>
<dbReference type="GO" id="GO:0046872">
    <property type="term" value="F:metal ion binding"/>
    <property type="evidence" value="ECO:0007669"/>
    <property type="project" value="UniProtKB-KW"/>
</dbReference>
<keyword evidence="2" id="KW-0560">Oxidoreductase</keyword>
<dbReference type="InterPro" id="IPR027443">
    <property type="entry name" value="IPNS-like_sf"/>
</dbReference>
<dbReference type="PANTHER" id="PTHR47990">
    <property type="entry name" value="2-OXOGLUTARATE (2OG) AND FE(II)-DEPENDENT OXYGENASE SUPERFAMILY PROTEIN-RELATED"/>
    <property type="match status" value="1"/>
</dbReference>
<feature type="domain" description="Fe2OG dioxygenase" evidence="3">
    <location>
        <begin position="221"/>
        <end position="322"/>
    </location>
</feature>
<accession>A0A3D8SZ34</accession>
<dbReference type="InterPro" id="IPR005123">
    <property type="entry name" value="Oxoglu/Fe-dep_dioxygenase_dom"/>
</dbReference>